<dbReference type="Gene3D" id="1.20.1250.20">
    <property type="entry name" value="MFS general substrate transporter like domains"/>
    <property type="match status" value="1"/>
</dbReference>
<evidence type="ECO:0000313" key="7">
    <source>
        <dbReference type="Proteomes" id="UP001153709"/>
    </source>
</evidence>
<dbReference type="Pfam" id="PF00083">
    <property type="entry name" value="Sugar_tr"/>
    <property type="match status" value="1"/>
</dbReference>
<dbReference type="OrthoDB" id="6696619at2759"/>
<feature type="transmembrane region" description="Helical" evidence="5">
    <location>
        <begin position="206"/>
        <end position="227"/>
    </location>
</feature>
<feature type="transmembrane region" description="Helical" evidence="5">
    <location>
        <begin position="45"/>
        <end position="67"/>
    </location>
</feature>
<evidence type="ECO:0000256" key="4">
    <source>
        <dbReference type="ARBA" id="ARBA00023136"/>
    </source>
</evidence>
<name>A0A9N9XB31_DIABA</name>
<sequence length="252" mass="28007">MMTNSETSGTGNQKNILQEVKYIPTGSEKDEPFQPEDEIKRSDTFFLQFTVMTALLIFMVGGTTIVWTSPAIVKMKSNDTSINPLGRPIQTYEISKFMGIVGILALGGSLVLPKLADMIGRKRSLWVMAFFMFVGIVGLGLSRSVNMMIMCSTITALFFSGAMGILPMYLTEICEDHNRTKYGCLMSAFIPIGQLYTFLIGPVFSYRVFTLLTAVPMIPFLVMFLFAPESPVYSLENGNKEECSRALKKTTI</sequence>
<dbReference type="InterPro" id="IPR005828">
    <property type="entry name" value="MFS_sugar_transport-like"/>
</dbReference>
<dbReference type="EMBL" id="OU898278">
    <property type="protein sequence ID" value="CAG9832164.1"/>
    <property type="molecule type" value="Genomic_DNA"/>
</dbReference>
<feature type="transmembrane region" description="Helical" evidence="5">
    <location>
        <begin position="94"/>
        <end position="112"/>
    </location>
</feature>
<evidence type="ECO:0000256" key="1">
    <source>
        <dbReference type="ARBA" id="ARBA00004370"/>
    </source>
</evidence>
<feature type="transmembrane region" description="Helical" evidence="5">
    <location>
        <begin position="124"/>
        <end position="141"/>
    </location>
</feature>
<keyword evidence="3 5" id="KW-1133">Transmembrane helix</keyword>
<keyword evidence="2 5" id="KW-0812">Transmembrane</keyword>
<dbReference type="PANTHER" id="PTHR48021:SF47">
    <property type="entry name" value="GH17672P"/>
    <property type="match status" value="1"/>
</dbReference>
<evidence type="ECO:0000256" key="5">
    <source>
        <dbReference type="SAM" id="Phobius"/>
    </source>
</evidence>
<feature type="transmembrane region" description="Helical" evidence="5">
    <location>
        <begin position="147"/>
        <end position="170"/>
    </location>
</feature>
<dbReference type="SUPFAM" id="SSF103473">
    <property type="entry name" value="MFS general substrate transporter"/>
    <property type="match status" value="1"/>
</dbReference>
<evidence type="ECO:0000313" key="6">
    <source>
        <dbReference type="EMBL" id="CAG9832164.1"/>
    </source>
</evidence>
<keyword evidence="7" id="KW-1185">Reference proteome</keyword>
<dbReference type="InterPro" id="IPR050549">
    <property type="entry name" value="MFS_Trehalose_Transporter"/>
</dbReference>
<protein>
    <recommendedName>
        <fullName evidence="8">Major facilitator superfamily (MFS) profile domain-containing protein</fullName>
    </recommendedName>
</protein>
<gene>
    <name evidence="6" type="ORF">DIABBA_LOCUS5692</name>
</gene>
<evidence type="ECO:0000256" key="2">
    <source>
        <dbReference type="ARBA" id="ARBA00022692"/>
    </source>
</evidence>
<organism evidence="6 7">
    <name type="scientific">Diabrotica balteata</name>
    <name type="common">Banded cucumber beetle</name>
    <dbReference type="NCBI Taxonomy" id="107213"/>
    <lineage>
        <taxon>Eukaryota</taxon>
        <taxon>Metazoa</taxon>
        <taxon>Ecdysozoa</taxon>
        <taxon>Arthropoda</taxon>
        <taxon>Hexapoda</taxon>
        <taxon>Insecta</taxon>
        <taxon>Pterygota</taxon>
        <taxon>Neoptera</taxon>
        <taxon>Endopterygota</taxon>
        <taxon>Coleoptera</taxon>
        <taxon>Polyphaga</taxon>
        <taxon>Cucujiformia</taxon>
        <taxon>Chrysomeloidea</taxon>
        <taxon>Chrysomelidae</taxon>
        <taxon>Galerucinae</taxon>
        <taxon>Diabroticina</taxon>
        <taxon>Diabroticites</taxon>
        <taxon>Diabrotica</taxon>
    </lineage>
</organism>
<dbReference type="GO" id="GO:0022857">
    <property type="term" value="F:transmembrane transporter activity"/>
    <property type="evidence" value="ECO:0007669"/>
    <property type="project" value="InterPro"/>
</dbReference>
<dbReference type="InterPro" id="IPR036259">
    <property type="entry name" value="MFS_trans_sf"/>
</dbReference>
<dbReference type="AlphaFoldDB" id="A0A9N9XB31"/>
<evidence type="ECO:0008006" key="8">
    <source>
        <dbReference type="Google" id="ProtNLM"/>
    </source>
</evidence>
<keyword evidence="4 5" id="KW-0472">Membrane</keyword>
<comment type="subcellular location">
    <subcellularLocation>
        <location evidence="1">Membrane</location>
    </subcellularLocation>
</comment>
<reference evidence="6" key="1">
    <citation type="submission" date="2022-01" db="EMBL/GenBank/DDBJ databases">
        <authorList>
            <person name="King R."/>
        </authorList>
    </citation>
    <scope>NUCLEOTIDE SEQUENCE</scope>
</reference>
<dbReference type="GO" id="GO:0016020">
    <property type="term" value="C:membrane"/>
    <property type="evidence" value="ECO:0007669"/>
    <property type="project" value="UniProtKB-SubCell"/>
</dbReference>
<evidence type="ECO:0000256" key="3">
    <source>
        <dbReference type="ARBA" id="ARBA00022989"/>
    </source>
</evidence>
<proteinExistence type="predicted"/>
<dbReference type="Proteomes" id="UP001153709">
    <property type="component" value="Chromosome 3"/>
</dbReference>
<dbReference type="PANTHER" id="PTHR48021">
    <property type="match status" value="1"/>
</dbReference>
<accession>A0A9N9XB31</accession>
<feature type="transmembrane region" description="Helical" evidence="5">
    <location>
        <begin position="182"/>
        <end position="200"/>
    </location>
</feature>